<dbReference type="PANTHER" id="PTHR11717:SF7">
    <property type="entry name" value="LOW MOLECULAR WEIGHT PHOSPHOTYROSINE PROTEIN PHOSPHATASE"/>
    <property type="match status" value="1"/>
</dbReference>
<name>A0A836BPF0_9CHLO</name>
<dbReference type="OrthoDB" id="3388at2759"/>
<feature type="domain" description="Phosphotyrosine protein phosphatase I" evidence="2">
    <location>
        <begin position="33"/>
        <end position="208"/>
    </location>
</feature>
<reference evidence="3" key="1">
    <citation type="journal article" date="2020" name="bioRxiv">
        <title>Comparative genomics of Chlamydomonas.</title>
        <authorList>
            <person name="Craig R.J."/>
            <person name="Hasan A.R."/>
            <person name="Ness R.W."/>
            <person name="Keightley P.D."/>
        </authorList>
    </citation>
    <scope>NUCLEOTIDE SEQUENCE</scope>
    <source>
        <strain evidence="3">CCAP 11/70</strain>
    </source>
</reference>
<dbReference type="InterPro" id="IPR050438">
    <property type="entry name" value="LMW_PTPase"/>
</dbReference>
<keyword evidence="4" id="KW-1185">Reference proteome</keyword>
<dbReference type="InterPro" id="IPR036196">
    <property type="entry name" value="Ptyr_pPase_sf"/>
</dbReference>
<dbReference type="Gene3D" id="3.40.50.2300">
    <property type="match status" value="1"/>
</dbReference>
<dbReference type="EMBL" id="JAEHOE010000153">
    <property type="protein sequence ID" value="KAG2484271.1"/>
    <property type="molecule type" value="Genomic_DNA"/>
</dbReference>
<dbReference type="SMART" id="SM00226">
    <property type="entry name" value="LMWPc"/>
    <property type="match status" value="1"/>
</dbReference>
<dbReference type="EC" id="3.1.3.48" evidence="1"/>
<proteinExistence type="predicted"/>
<dbReference type="PANTHER" id="PTHR11717">
    <property type="entry name" value="LOW MOLECULAR WEIGHT PROTEIN TYROSINE PHOSPHATASE"/>
    <property type="match status" value="1"/>
</dbReference>
<dbReference type="Pfam" id="PF01451">
    <property type="entry name" value="LMWPc"/>
    <property type="match status" value="1"/>
</dbReference>
<dbReference type="GO" id="GO:0004725">
    <property type="term" value="F:protein tyrosine phosphatase activity"/>
    <property type="evidence" value="ECO:0007669"/>
    <property type="project" value="UniProtKB-EC"/>
</dbReference>
<organism evidence="3 4">
    <name type="scientific">Edaphochlamys debaryana</name>
    <dbReference type="NCBI Taxonomy" id="47281"/>
    <lineage>
        <taxon>Eukaryota</taxon>
        <taxon>Viridiplantae</taxon>
        <taxon>Chlorophyta</taxon>
        <taxon>core chlorophytes</taxon>
        <taxon>Chlorophyceae</taxon>
        <taxon>CS clade</taxon>
        <taxon>Chlamydomonadales</taxon>
        <taxon>Chlamydomonadales incertae sedis</taxon>
        <taxon>Edaphochlamys</taxon>
    </lineage>
</organism>
<dbReference type="SUPFAM" id="SSF52788">
    <property type="entry name" value="Phosphotyrosine protein phosphatases I"/>
    <property type="match status" value="1"/>
</dbReference>
<evidence type="ECO:0000313" key="3">
    <source>
        <dbReference type="EMBL" id="KAG2484271.1"/>
    </source>
</evidence>
<dbReference type="InterPro" id="IPR023485">
    <property type="entry name" value="Ptyr_pPase"/>
</dbReference>
<evidence type="ECO:0000256" key="1">
    <source>
        <dbReference type="ARBA" id="ARBA00013064"/>
    </source>
</evidence>
<protein>
    <recommendedName>
        <fullName evidence="1">protein-tyrosine-phosphatase</fullName>
        <ecNumber evidence="1">3.1.3.48</ecNumber>
    </recommendedName>
</protein>
<dbReference type="Proteomes" id="UP000612055">
    <property type="component" value="Unassembled WGS sequence"/>
</dbReference>
<dbReference type="AlphaFoldDB" id="A0A836BPF0"/>
<sequence>MSEAVSRAVVNPVVRAAPWDPEKLLLQEARPQACLLIISESDVCRSVLAAECLRAALAAVGLEGDVVVETCGTRPYNLGEGPESAVPEALEALGLDPPGHHSARLFEPAADIVAYDLLLVMDKYTASDVMREVSSFDLINRQSQFSHKVRRLGEFVGGPLQDREYGSEGDELDIEDPLYGNVGGEEEQKAVLRAGRAIRVACRSLASYLAQLKEEGVEASGPTGGAVALGPMLRSKVQLMSPTPWLVPPMLSARPSDQ</sequence>
<gene>
    <name evidence="3" type="ORF">HYH03_016915</name>
</gene>
<accession>A0A836BPF0</accession>
<evidence type="ECO:0000313" key="4">
    <source>
        <dbReference type="Proteomes" id="UP000612055"/>
    </source>
</evidence>
<comment type="caution">
    <text evidence="3">The sequence shown here is derived from an EMBL/GenBank/DDBJ whole genome shotgun (WGS) entry which is preliminary data.</text>
</comment>
<evidence type="ECO:0000259" key="2">
    <source>
        <dbReference type="SMART" id="SM00226"/>
    </source>
</evidence>